<protein>
    <submittedName>
        <fullName evidence="3">DUF659 domain-containing protein</fullName>
    </submittedName>
</protein>
<dbReference type="WBParaSite" id="Minc3s00111g04885">
    <property type="protein sequence ID" value="Minc3s00111g04885"/>
    <property type="gene ID" value="Minc3s00111g04885"/>
</dbReference>
<dbReference type="AlphaFoldDB" id="A0A914KTM7"/>
<reference evidence="3" key="1">
    <citation type="submission" date="2022-11" db="UniProtKB">
        <authorList>
            <consortium name="WormBaseParasite"/>
        </authorList>
    </citation>
    <scope>IDENTIFICATION</scope>
</reference>
<evidence type="ECO:0000259" key="1">
    <source>
        <dbReference type="Pfam" id="PF04937"/>
    </source>
</evidence>
<proteinExistence type="predicted"/>
<name>A0A914KTM7_MELIC</name>
<accession>A0A914KTM7</accession>
<evidence type="ECO:0000313" key="3">
    <source>
        <dbReference type="WBParaSite" id="Minc3s00111g04885"/>
    </source>
</evidence>
<dbReference type="SUPFAM" id="SSF53098">
    <property type="entry name" value="Ribonuclease H-like"/>
    <property type="match status" value="1"/>
</dbReference>
<organism evidence="2 3">
    <name type="scientific">Meloidogyne incognita</name>
    <name type="common">Southern root-knot nematode worm</name>
    <name type="synonym">Oxyuris incognita</name>
    <dbReference type="NCBI Taxonomy" id="6306"/>
    <lineage>
        <taxon>Eukaryota</taxon>
        <taxon>Metazoa</taxon>
        <taxon>Ecdysozoa</taxon>
        <taxon>Nematoda</taxon>
        <taxon>Chromadorea</taxon>
        <taxon>Rhabditida</taxon>
        <taxon>Tylenchina</taxon>
        <taxon>Tylenchomorpha</taxon>
        <taxon>Tylenchoidea</taxon>
        <taxon>Meloidogynidae</taxon>
        <taxon>Meloidogyninae</taxon>
        <taxon>Meloidogyne</taxon>
        <taxon>Meloidogyne incognita group</taxon>
    </lineage>
</organism>
<sequence length="357" mass="40016">MSQIKQKIGTGYVWCSVDETTDSLGRYVANLIVGKLDSSRYLPPYLVAVKMLEKTNYSTIARFVNESLRQIGISEENVLLLVTDAAAYMCKAARALNVFYPNCIHVTCVCHALHRVAEEIRSCFSEVDGLISNTKKIFTKAPSRVAIYKEKFPALPLPPQPILTRWSSWLEATIFYSNNFHAVKDVVESFDSLDAAAILKAKEFFNNKRITQQLAYINANFSLISTAIKRLEAQGITLAEALKILTEVKEVFAAATGEIGEKIRKKFNNVLEKNSGLGKIIEIAKVLNGEEANIDMPPSIIESMKFAPLQSCDVERSFSIYKNILTDKRTTFTPENLEMYLICNCEKRTELATTPIT</sequence>
<feature type="domain" description="DUF659" evidence="1">
    <location>
        <begin position="2"/>
        <end position="137"/>
    </location>
</feature>
<dbReference type="Proteomes" id="UP000887563">
    <property type="component" value="Unplaced"/>
</dbReference>
<evidence type="ECO:0000313" key="2">
    <source>
        <dbReference type="Proteomes" id="UP000887563"/>
    </source>
</evidence>
<dbReference type="InterPro" id="IPR007021">
    <property type="entry name" value="DUF659"/>
</dbReference>
<dbReference type="InterPro" id="IPR012337">
    <property type="entry name" value="RNaseH-like_sf"/>
</dbReference>
<keyword evidence="2" id="KW-1185">Reference proteome</keyword>
<dbReference type="Pfam" id="PF04937">
    <property type="entry name" value="DUF659"/>
    <property type="match status" value="1"/>
</dbReference>